<dbReference type="EMBL" id="LGAP01000047">
    <property type="protein sequence ID" value="KOF12863.1"/>
    <property type="molecule type" value="Genomic_DNA"/>
</dbReference>
<dbReference type="PATRIC" id="fig|106592.7.peg.6120"/>
<dbReference type="RefSeq" id="WP_053253065.1">
    <property type="nucleotide sequence ID" value="NZ_LGAP01000047.1"/>
</dbReference>
<evidence type="ECO:0000313" key="1">
    <source>
        <dbReference type="EMBL" id="KOF12863.1"/>
    </source>
</evidence>
<evidence type="ECO:0000313" key="2">
    <source>
        <dbReference type="Proteomes" id="UP000037425"/>
    </source>
</evidence>
<dbReference type="AlphaFoldDB" id="A0A0L8BE32"/>
<comment type="caution">
    <text evidence="1">The sequence shown here is derived from an EMBL/GenBank/DDBJ whole genome shotgun (WGS) entry which is preliminary data.</text>
</comment>
<gene>
    <name evidence="1" type="ORF">AC244_33180</name>
</gene>
<sequence length="132" mass="15183">MKNEFVRSAVYLALSLLKEPARKALAGTGKTHRRERSSAEAIATHVVTYLRRNWEFYRDGKPAKDRDVIQHLANIIWAVPLEIAQDHAAIDADEREAARQFIAEDVFNALTSEFQPVYAPERYTGWDNTRIR</sequence>
<protein>
    <submittedName>
        <fullName evidence="1">Uncharacterized protein</fullName>
    </submittedName>
</protein>
<accession>A0A0L8BE32</accession>
<dbReference type="Proteomes" id="UP000037425">
    <property type="component" value="Unassembled WGS sequence"/>
</dbReference>
<organism evidence="1 2">
    <name type="scientific">Ensifer adhaerens</name>
    <name type="common">Sinorhizobium morelense</name>
    <dbReference type="NCBI Taxonomy" id="106592"/>
    <lineage>
        <taxon>Bacteria</taxon>
        <taxon>Pseudomonadati</taxon>
        <taxon>Pseudomonadota</taxon>
        <taxon>Alphaproteobacteria</taxon>
        <taxon>Hyphomicrobiales</taxon>
        <taxon>Rhizobiaceae</taxon>
        <taxon>Sinorhizobium/Ensifer group</taxon>
        <taxon>Ensifer</taxon>
    </lineage>
</organism>
<proteinExistence type="predicted"/>
<reference evidence="2" key="1">
    <citation type="submission" date="2015-07" db="EMBL/GenBank/DDBJ databases">
        <title>Whole genome sequence of an Ensifer adhaerens strain isolated from a cave pool in the Wind Cave National Park.</title>
        <authorList>
            <person name="Eng W.W.H."/>
            <person name="Gan H.M."/>
            <person name="Barton H.A."/>
            <person name="Savka M.A."/>
        </authorList>
    </citation>
    <scope>NUCLEOTIDE SEQUENCE [LARGE SCALE GENOMIC DNA]</scope>
    <source>
        <strain evidence="2">SD006</strain>
    </source>
</reference>
<name>A0A0L8BE32_ENSAD</name>